<dbReference type="AlphaFoldDB" id="A0A6B1FVQ0"/>
<comment type="caution">
    <text evidence="1">The sequence shown here is derived from an EMBL/GenBank/DDBJ whole genome shotgun (WGS) entry which is preliminary data.</text>
</comment>
<accession>A0A6B1FVQ0</accession>
<protein>
    <submittedName>
        <fullName evidence="1">CRISPR-associated protein Cse1</fullName>
    </submittedName>
</protein>
<organism evidence="1">
    <name type="scientific">Caldilineaceae bacterium SB0675_bin_29</name>
    <dbReference type="NCBI Taxonomy" id="2605266"/>
    <lineage>
        <taxon>Bacteria</taxon>
        <taxon>Bacillati</taxon>
        <taxon>Chloroflexota</taxon>
        <taxon>Caldilineae</taxon>
        <taxon>Caldilineales</taxon>
        <taxon>Caldilineaceae</taxon>
    </lineage>
</organism>
<dbReference type="InterPro" id="IPR013381">
    <property type="entry name" value="CRISPR-assoc_prot_Cse1"/>
</dbReference>
<name>A0A6B1FVQ0_9CHLR</name>
<sequence>MPNNILEDPLLRFSTANESTIHASLPAVFAALIRDEVDAFPALRPHQRHAWHAFLAQLGALAIHNSGLNGPPDSAGEWRRILRGLTSDFPDDEPWHLVVEDITKPAFMQPPARSDDKLREYKTPVLTPDGLDMLVLSKNHDIKSAVATQAETDDWIFALITLQTLEGFSGAGNYGVSRMNGGLGSRAAFSLTPSTRPGAHLRRDLVGLSERHASLVVDYPMRSDGDALLWTLPWDGTKDEALNLNQLAPYYIEICRRIRLLVSADGKLYCLRTSSKAARLEAKNLNGITGDPWMPINRKESKALTLASGGFTYRRVTEYLTSPNWEQPALLQPIRSERDASAPALLLARALVRGQGKTEGYYERIIPISPKAKRALMRRESMNELGRIAQSRIEHIGTVQRILSHAIQVFAARGDSNRVSAEHRNLARPWLNRLDEFVDARFFDDLQVEFDSDDNDERSRIRKEWLMHEERGVVTRARRILREAEEGLPCPAIYRYRARANAESLFEGRIRGPQGLAFLFADTDQGDQE</sequence>
<evidence type="ECO:0000313" key="1">
    <source>
        <dbReference type="EMBL" id="MYH60709.1"/>
    </source>
</evidence>
<gene>
    <name evidence="1" type="ORF">F4148_02735</name>
</gene>
<proteinExistence type="predicted"/>
<reference evidence="1" key="1">
    <citation type="submission" date="2019-09" db="EMBL/GenBank/DDBJ databases">
        <title>Characterisation of the sponge microbiome using genome-centric metagenomics.</title>
        <authorList>
            <person name="Engelberts J.P."/>
            <person name="Robbins S.J."/>
            <person name="De Goeij J.M."/>
            <person name="Aranda M."/>
            <person name="Bell S.C."/>
            <person name="Webster N.S."/>
        </authorList>
    </citation>
    <scope>NUCLEOTIDE SEQUENCE</scope>
    <source>
        <strain evidence="1">SB0675_bin_29</strain>
    </source>
</reference>
<dbReference type="Pfam" id="PF09481">
    <property type="entry name" value="CRISPR_Cse1"/>
    <property type="match status" value="1"/>
</dbReference>
<dbReference type="EMBL" id="VYDA01000099">
    <property type="protein sequence ID" value="MYH60709.1"/>
    <property type="molecule type" value="Genomic_DNA"/>
</dbReference>